<feature type="transmembrane region" description="Helical" evidence="1">
    <location>
        <begin position="12"/>
        <end position="36"/>
    </location>
</feature>
<keyword evidence="1" id="KW-0812">Transmembrane</keyword>
<dbReference type="AlphaFoldDB" id="A0A1F5E779"/>
<evidence type="ECO:0000313" key="3">
    <source>
        <dbReference type="Proteomes" id="UP000178583"/>
    </source>
</evidence>
<dbReference type="NCBIfam" id="TIGR02532">
    <property type="entry name" value="IV_pilin_GFxxxE"/>
    <property type="match status" value="1"/>
</dbReference>
<evidence type="ECO:0000313" key="2">
    <source>
        <dbReference type="EMBL" id="OGD63160.1"/>
    </source>
</evidence>
<name>A0A1F5E779_9BACT</name>
<proteinExistence type="predicted"/>
<accession>A0A1F5E779</accession>
<dbReference type="Proteomes" id="UP000178583">
    <property type="component" value="Unassembled WGS sequence"/>
</dbReference>
<gene>
    <name evidence="2" type="ORF">A2215_01725</name>
</gene>
<organism evidence="2 3">
    <name type="scientific">Candidatus Berkelbacteria bacterium RIFOXYA2_FULL_43_10</name>
    <dbReference type="NCBI Taxonomy" id="1797472"/>
    <lineage>
        <taxon>Bacteria</taxon>
        <taxon>Candidatus Berkelbacteria</taxon>
    </lineage>
</organism>
<evidence type="ECO:0000256" key="1">
    <source>
        <dbReference type="SAM" id="Phobius"/>
    </source>
</evidence>
<protein>
    <submittedName>
        <fullName evidence="2">Uncharacterized protein</fullName>
    </submittedName>
</protein>
<reference evidence="2 3" key="1">
    <citation type="journal article" date="2016" name="Nat. Commun.">
        <title>Thousands of microbial genomes shed light on interconnected biogeochemical processes in an aquifer system.</title>
        <authorList>
            <person name="Anantharaman K."/>
            <person name="Brown C.T."/>
            <person name="Hug L.A."/>
            <person name="Sharon I."/>
            <person name="Castelle C.J."/>
            <person name="Probst A.J."/>
            <person name="Thomas B.C."/>
            <person name="Singh A."/>
            <person name="Wilkins M.J."/>
            <person name="Karaoz U."/>
            <person name="Brodie E.L."/>
            <person name="Williams K.H."/>
            <person name="Hubbard S.S."/>
            <person name="Banfield J.F."/>
        </authorList>
    </citation>
    <scope>NUCLEOTIDE SEQUENCE [LARGE SCALE GENOMIC DNA]</scope>
</reference>
<dbReference type="Pfam" id="PF07963">
    <property type="entry name" value="N_methyl"/>
    <property type="match status" value="1"/>
</dbReference>
<comment type="caution">
    <text evidence="2">The sequence shown here is derived from an EMBL/GenBank/DDBJ whole genome shotgun (WGS) entry which is preliminary data.</text>
</comment>
<dbReference type="EMBL" id="MEZY01000038">
    <property type="protein sequence ID" value="OGD63160.1"/>
    <property type="molecule type" value="Genomic_DNA"/>
</dbReference>
<sequence length="257" mass="29108">MIKKRKVQGFTLIEILLAAAIFSIVIILATGTFSWASSYRSKLREMRKVTTSAREVVDDISRNTRLANGGVGYKNSDECFRSNIILNGITQEVCYETSELIFLHYDHASGYSIVNVPRNNPGRVFVYANPQDQTPIINALLILQEKQNIAILYRSLAPDGRNFRVEKLTKSFNSWPTFDMVDFDTDLVSRIVLSDQSLSAFLEFGGYAPAESTKWQQPFAEIRVTVQSKDYGEGTGRERTFQSKISLMTAIETRDYN</sequence>
<dbReference type="STRING" id="1797472.A2215_01725"/>
<keyword evidence="1" id="KW-1133">Transmembrane helix</keyword>
<dbReference type="PROSITE" id="PS00409">
    <property type="entry name" value="PROKAR_NTER_METHYL"/>
    <property type="match status" value="1"/>
</dbReference>
<dbReference type="InterPro" id="IPR012902">
    <property type="entry name" value="N_methyl_site"/>
</dbReference>
<keyword evidence="1" id="KW-0472">Membrane</keyword>